<gene>
    <name evidence="2" type="ORF">DY000_02016347</name>
</gene>
<feature type="region of interest" description="Disordered" evidence="1">
    <location>
        <begin position="59"/>
        <end position="162"/>
    </location>
</feature>
<feature type="region of interest" description="Disordered" evidence="1">
    <location>
        <begin position="1"/>
        <end position="30"/>
    </location>
</feature>
<protein>
    <submittedName>
        <fullName evidence="2">Uncharacterized protein</fullName>
    </submittedName>
</protein>
<organism evidence="2 3">
    <name type="scientific">Brassica cretica</name>
    <name type="common">Mustard</name>
    <dbReference type="NCBI Taxonomy" id="69181"/>
    <lineage>
        <taxon>Eukaryota</taxon>
        <taxon>Viridiplantae</taxon>
        <taxon>Streptophyta</taxon>
        <taxon>Embryophyta</taxon>
        <taxon>Tracheophyta</taxon>
        <taxon>Spermatophyta</taxon>
        <taxon>Magnoliopsida</taxon>
        <taxon>eudicotyledons</taxon>
        <taxon>Gunneridae</taxon>
        <taxon>Pentapetalae</taxon>
        <taxon>rosids</taxon>
        <taxon>malvids</taxon>
        <taxon>Brassicales</taxon>
        <taxon>Brassicaceae</taxon>
        <taxon>Brassiceae</taxon>
        <taxon>Brassica</taxon>
    </lineage>
</organism>
<name>A0ABQ7CLJ2_BRACR</name>
<dbReference type="EMBL" id="QGKV02000759">
    <property type="protein sequence ID" value="KAF3560706.1"/>
    <property type="molecule type" value="Genomic_DNA"/>
</dbReference>
<sequence length="162" mass="18938">MKRQNRFDDDEKWLRSGDRPFTKAKRSNRDVFDQNELQTYVSLEKMLHQHENQDVLNNFTEVSSSDRTDQTDRAVPRASRLELRLEPRPDYRTDRTGARLPQPTRHPKTHGRARLSLGREETEDGHAFSFDGPSEQSRKHPYLYPVHLSGSDEPGHYLKGPL</sequence>
<proteinExistence type="predicted"/>
<dbReference type="Proteomes" id="UP000266723">
    <property type="component" value="Unassembled WGS sequence"/>
</dbReference>
<accession>A0ABQ7CLJ2</accession>
<evidence type="ECO:0000256" key="1">
    <source>
        <dbReference type="SAM" id="MobiDB-lite"/>
    </source>
</evidence>
<comment type="caution">
    <text evidence="2">The sequence shown here is derived from an EMBL/GenBank/DDBJ whole genome shotgun (WGS) entry which is preliminary data.</text>
</comment>
<evidence type="ECO:0000313" key="3">
    <source>
        <dbReference type="Proteomes" id="UP000266723"/>
    </source>
</evidence>
<evidence type="ECO:0000313" key="2">
    <source>
        <dbReference type="EMBL" id="KAF3560706.1"/>
    </source>
</evidence>
<feature type="compositionally biased region" description="Basic and acidic residues" evidence="1">
    <location>
        <begin position="64"/>
        <end position="97"/>
    </location>
</feature>
<feature type="compositionally biased region" description="Basic and acidic residues" evidence="1">
    <location>
        <begin position="117"/>
        <end position="126"/>
    </location>
</feature>
<keyword evidence="3" id="KW-1185">Reference proteome</keyword>
<reference evidence="2 3" key="1">
    <citation type="journal article" date="2020" name="BMC Genomics">
        <title>Intraspecific diversification of the crop wild relative Brassica cretica Lam. using demographic model selection.</title>
        <authorList>
            <person name="Kioukis A."/>
            <person name="Michalopoulou V.A."/>
            <person name="Briers L."/>
            <person name="Pirintsos S."/>
            <person name="Studholme D.J."/>
            <person name="Pavlidis P."/>
            <person name="Sarris P.F."/>
        </authorList>
    </citation>
    <scope>NUCLEOTIDE SEQUENCE [LARGE SCALE GENOMIC DNA]</scope>
    <source>
        <strain evidence="3">cv. PFS-1207/04</strain>
    </source>
</reference>